<comment type="similarity">
    <text evidence="5">Belongs to the UPF0344 family.</text>
</comment>
<evidence type="ECO:0000313" key="6">
    <source>
        <dbReference type="EMBL" id="MDQ0162386.1"/>
    </source>
</evidence>
<feature type="transmembrane region" description="Helical" evidence="5">
    <location>
        <begin position="6"/>
        <end position="21"/>
    </location>
</feature>
<sequence length="116" mass="13309">MTHLHITTWVILLILYFIALGKYSKRIHMAVRLFYLIVIATGLELVIRFNVFQIANYVGEYIGKIVLAIVLIGLMEMVLVRKQKGNLSKGLSISFWIMLVLVILVGFRLPLGFQLF</sequence>
<feature type="transmembrane region" description="Helical" evidence="5">
    <location>
        <begin position="91"/>
        <end position="111"/>
    </location>
</feature>
<keyword evidence="1 5" id="KW-1003">Cell membrane</keyword>
<keyword evidence="3 5" id="KW-1133">Transmembrane helix</keyword>
<keyword evidence="2 5" id="KW-0812">Transmembrane</keyword>
<accession>A0ABT9VN47</accession>
<keyword evidence="7" id="KW-1185">Reference proteome</keyword>
<dbReference type="RefSeq" id="WP_419151842.1">
    <property type="nucleotide sequence ID" value="NZ_JAUSTR010000004.1"/>
</dbReference>
<dbReference type="HAMAP" id="MF_01536">
    <property type="entry name" value="UPF0344"/>
    <property type="match status" value="1"/>
</dbReference>
<reference evidence="6 7" key="1">
    <citation type="submission" date="2023-07" db="EMBL/GenBank/DDBJ databases">
        <title>Genomic Encyclopedia of Type Strains, Phase IV (KMG-IV): sequencing the most valuable type-strain genomes for metagenomic binning, comparative biology and taxonomic classification.</title>
        <authorList>
            <person name="Goeker M."/>
        </authorList>
    </citation>
    <scope>NUCLEOTIDE SEQUENCE [LARGE SCALE GENOMIC DNA]</scope>
    <source>
        <strain evidence="6 7">DSM 19092</strain>
    </source>
</reference>
<name>A0ABT9VN47_9BACI</name>
<feature type="transmembrane region" description="Helical" evidence="5">
    <location>
        <begin position="61"/>
        <end position="79"/>
    </location>
</feature>
<evidence type="ECO:0000256" key="2">
    <source>
        <dbReference type="ARBA" id="ARBA00022692"/>
    </source>
</evidence>
<evidence type="ECO:0000256" key="4">
    <source>
        <dbReference type="ARBA" id="ARBA00023136"/>
    </source>
</evidence>
<comment type="subcellular location">
    <subcellularLocation>
        <location evidence="5">Cell membrane</location>
        <topology evidence="5">Multi-pass membrane protein</topology>
    </subcellularLocation>
</comment>
<organism evidence="6 7">
    <name type="scientific">Aeribacillus alveayuensis</name>
    <dbReference type="NCBI Taxonomy" id="279215"/>
    <lineage>
        <taxon>Bacteria</taxon>
        <taxon>Bacillati</taxon>
        <taxon>Bacillota</taxon>
        <taxon>Bacilli</taxon>
        <taxon>Bacillales</taxon>
        <taxon>Bacillaceae</taxon>
        <taxon>Aeribacillus</taxon>
    </lineage>
</organism>
<dbReference type="Pfam" id="PF07457">
    <property type="entry name" value="DUF1516"/>
    <property type="match status" value="1"/>
</dbReference>
<evidence type="ECO:0000256" key="3">
    <source>
        <dbReference type="ARBA" id="ARBA00022989"/>
    </source>
</evidence>
<proteinExistence type="inferred from homology"/>
<dbReference type="EMBL" id="JAUSTR010000004">
    <property type="protein sequence ID" value="MDQ0162386.1"/>
    <property type="molecule type" value="Genomic_DNA"/>
</dbReference>
<evidence type="ECO:0000256" key="1">
    <source>
        <dbReference type="ARBA" id="ARBA00022475"/>
    </source>
</evidence>
<gene>
    <name evidence="6" type="ORF">J2S06_001463</name>
</gene>
<protein>
    <recommendedName>
        <fullName evidence="5">UPF0344 protein J2S06_001463</fullName>
    </recommendedName>
</protein>
<comment type="caution">
    <text evidence="6">The sequence shown here is derived from an EMBL/GenBank/DDBJ whole genome shotgun (WGS) entry which is preliminary data.</text>
</comment>
<evidence type="ECO:0000256" key="5">
    <source>
        <dbReference type="HAMAP-Rule" id="MF_01536"/>
    </source>
</evidence>
<dbReference type="InterPro" id="IPR010899">
    <property type="entry name" value="UPF0344"/>
</dbReference>
<feature type="transmembrane region" description="Helical" evidence="5">
    <location>
        <begin position="33"/>
        <end position="55"/>
    </location>
</feature>
<evidence type="ECO:0000313" key="7">
    <source>
        <dbReference type="Proteomes" id="UP001225646"/>
    </source>
</evidence>
<dbReference type="Proteomes" id="UP001225646">
    <property type="component" value="Unassembled WGS sequence"/>
</dbReference>
<keyword evidence="4 5" id="KW-0472">Membrane</keyword>